<organism evidence="4 5">
    <name type="scientific">Trichoplax adhaerens</name>
    <name type="common">Trichoplax reptans</name>
    <dbReference type="NCBI Taxonomy" id="10228"/>
    <lineage>
        <taxon>Eukaryota</taxon>
        <taxon>Metazoa</taxon>
        <taxon>Placozoa</taxon>
        <taxon>Uniplacotomia</taxon>
        <taxon>Trichoplacea</taxon>
        <taxon>Trichoplacidae</taxon>
        <taxon>Trichoplax</taxon>
    </lineage>
</organism>
<dbReference type="GO" id="GO:0005886">
    <property type="term" value="C:plasma membrane"/>
    <property type="evidence" value="ECO:0000318"/>
    <property type="project" value="GO_Central"/>
</dbReference>
<sequence>MANRPLPNDGNQPPSYADTVKDEQSMNVPMAQPPLSEKEIQEVTPSSPSMNTLQEKSPQIVPTPMPRMDISRSPLPPPILQQPEGAIPVRPPISQQPIAGVRGPNPTTQSSIPQQLTWMPLPAPNTVSNDCPTGLERLSQISQVIISPDIGKSELFMPTFQNKYQVKNNAGQLIYYAVEDNTITMDIMSWNGYNLAEIGLYDSNERKVIQLSRVPTGKVAACFDPNFYKIHIASPPEVMIGKIVQMSACGPKHVVTSPNDIIELLLNGPGHCYATPLEEGSLSFQIISESGTEIGSMGKYFPTMGRFQCDMEVNCTRIE</sequence>
<dbReference type="eggNOG" id="KOG0621">
    <property type="taxonomic scope" value="Eukaryota"/>
</dbReference>
<feature type="region of interest" description="Disordered" evidence="3">
    <location>
        <begin position="1"/>
        <end position="62"/>
    </location>
</feature>
<dbReference type="Proteomes" id="UP000009022">
    <property type="component" value="Unassembled WGS sequence"/>
</dbReference>
<comment type="similarity">
    <text evidence="1 2">Belongs to the phospholipid scramblase family.</text>
</comment>
<keyword evidence="2" id="KW-0106">Calcium</keyword>
<dbReference type="KEGG" id="tad:TRIADDRAFT_62485"/>
<name>B3SDY1_TRIAD</name>
<dbReference type="Pfam" id="PF03803">
    <property type="entry name" value="Scramblase"/>
    <property type="match status" value="1"/>
</dbReference>
<evidence type="ECO:0000256" key="3">
    <source>
        <dbReference type="SAM" id="MobiDB-lite"/>
    </source>
</evidence>
<evidence type="ECO:0000256" key="1">
    <source>
        <dbReference type="ARBA" id="ARBA00005350"/>
    </source>
</evidence>
<dbReference type="GeneID" id="6759664"/>
<dbReference type="EMBL" id="DS985315">
    <property type="protein sequence ID" value="EDV19064.1"/>
    <property type="molecule type" value="Genomic_DNA"/>
</dbReference>
<proteinExistence type="inferred from homology"/>
<evidence type="ECO:0000313" key="4">
    <source>
        <dbReference type="EMBL" id="EDV19064.1"/>
    </source>
</evidence>
<accession>B3SDY1</accession>
<dbReference type="InParanoid" id="B3SDY1"/>
<dbReference type="PANTHER" id="PTHR23248:SF9">
    <property type="entry name" value="PHOSPHOLIPID SCRAMBLASE"/>
    <property type="match status" value="1"/>
</dbReference>
<keyword evidence="5" id="KW-1185">Reference proteome</keyword>
<keyword evidence="2" id="KW-0449">Lipoprotein</keyword>
<evidence type="ECO:0000313" key="5">
    <source>
        <dbReference type="Proteomes" id="UP000009022"/>
    </source>
</evidence>
<dbReference type="InterPro" id="IPR005552">
    <property type="entry name" value="Scramblase"/>
</dbReference>
<evidence type="ECO:0000256" key="2">
    <source>
        <dbReference type="RuleBase" id="RU363116"/>
    </source>
</evidence>
<dbReference type="RefSeq" id="XP_002118450.1">
    <property type="nucleotide sequence ID" value="XM_002118414.1"/>
</dbReference>
<comment type="function">
    <text evidence="2">May mediate accelerated ATP-independent bidirectional transbilayer migration of phospholipids upon binding calcium ions that results in a loss of phospholipid asymmetry in the plasma membrane.</text>
</comment>
<comment type="cofactor">
    <cofactor evidence="2">
        <name>Ca(2+)</name>
        <dbReference type="ChEBI" id="CHEBI:29108"/>
    </cofactor>
</comment>
<dbReference type="HOGENOM" id="CLU_872472_0_0_1"/>
<protein>
    <recommendedName>
        <fullName evidence="2">Phospholipid scramblase</fullName>
    </recommendedName>
</protein>
<feature type="compositionally biased region" description="Polar residues" evidence="3">
    <location>
        <begin position="43"/>
        <end position="57"/>
    </location>
</feature>
<dbReference type="PANTHER" id="PTHR23248">
    <property type="entry name" value="PHOSPHOLIPID SCRAMBLASE-RELATED"/>
    <property type="match status" value="1"/>
</dbReference>
<reference evidence="4 5" key="1">
    <citation type="journal article" date="2008" name="Nature">
        <title>The Trichoplax genome and the nature of placozoans.</title>
        <authorList>
            <person name="Srivastava M."/>
            <person name="Begovic E."/>
            <person name="Chapman J."/>
            <person name="Putnam N.H."/>
            <person name="Hellsten U."/>
            <person name="Kawashima T."/>
            <person name="Kuo A."/>
            <person name="Mitros T."/>
            <person name="Salamov A."/>
            <person name="Carpenter M.L."/>
            <person name="Signorovitch A.Y."/>
            <person name="Moreno M.A."/>
            <person name="Kamm K."/>
            <person name="Grimwood J."/>
            <person name="Schmutz J."/>
            <person name="Shapiro H."/>
            <person name="Grigoriev I.V."/>
            <person name="Buss L.W."/>
            <person name="Schierwater B."/>
            <person name="Dellaporta S.L."/>
            <person name="Rokhsar D.S."/>
        </authorList>
    </citation>
    <scope>NUCLEOTIDE SEQUENCE [LARGE SCALE GENOMIC DNA]</scope>
    <source>
        <strain evidence="4 5">Grell-BS-1999</strain>
    </source>
</reference>
<dbReference type="AlphaFoldDB" id="B3SDY1"/>
<gene>
    <name evidence="4" type="ORF">TRIADDRAFT_62485</name>
</gene>
<dbReference type="GO" id="GO:0017121">
    <property type="term" value="P:plasma membrane phospholipid scrambling"/>
    <property type="evidence" value="ECO:0000318"/>
    <property type="project" value="GO_Central"/>
</dbReference>
<dbReference type="CTD" id="6759664"/>
<keyword evidence="2" id="KW-0564">Palmitate</keyword>
<dbReference type="GO" id="GO:0017128">
    <property type="term" value="F:phospholipid scramblase activity"/>
    <property type="evidence" value="ECO:0000318"/>
    <property type="project" value="GO_Central"/>
</dbReference>
<dbReference type="PhylomeDB" id="B3SDY1"/>